<name>A0ABW5B201_9FLAO</name>
<organism evidence="1 2">
    <name type="scientific">Aquimarina celericrescens</name>
    <dbReference type="NCBI Taxonomy" id="1964542"/>
    <lineage>
        <taxon>Bacteria</taxon>
        <taxon>Pseudomonadati</taxon>
        <taxon>Bacteroidota</taxon>
        <taxon>Flavobacteriia</taxon>
        <taxon>Flavobacteriales</taxon>
        <taxon>Flavobacteriaceae</taxon>
        <taxon>Aquimarina</taxon>
    </lineage>
</organism>
<reference evidence="2" key="1">
    <citation type="journal article" date="2019" name="Int. J. Syst. Evol. Microbiol.">
        <title>The Global Catalogue of Microorganisms (GCM) 10K type strain sequencing project: providing services to taxonomists for standard genome sequencing and annotation.</title>
        <authorList>
            <consortium name="The Broad Institute Genomics Platform"/>
            <consortium name="The Broad Institute Genome Sequencing Center for Infectious Disease"/>
            <person name="Wu L."/>
            <person name="Ma J."/>
        </authorList>
    </citation>
    <scope>NUCLEOTIDE SEQUENCE [LARGE SCALE GENOMIC DNA]</scope>
    <source>
        <strain evidence="2">DT92</strain>
    </source>
</reference>
<evidence type="ECO:0000313" key="2">
    <source>
        <dbReference type="Proteomes" id="UP001597344"/>
    </source>
</evidence>
<proteinExistence type="predicted"/>
<evidence type="ECO:0008006" key="3">
    <source>
        <dbReference type="Google" id="ProtNLM"/>
    </source>
</evidence>
<protein>
    <recommendedName>
        <fullName evidence="3">TIR domain-containing protein</fullName>
    </recommendedName>
</protein>
<dbReference type="Proteomes" id="UP001597344">
    <property type="component" value="Unassembled WGS sequence"/>
</dbReference>
<sequence length="181" mass="21201">MSIIPQYGLKQYRNTARIYTKSVTESLRLFKEEPRNIMVSVFIFHKHDELEELDSAINFLNGFDELVYADWIDEDMYDNTTEATKRIHLAIKEKMKQNKKFIFLATEYAIESKLGKWVLGQLHGQKDTEHIALFPVRGDYSDYSGEEYLQKYPYIHEIEAEVYGVKYPNGEAKELGAWLAS</sequence>
<dbReference type="EMBL" id="JBHUHY010000028">
    <property type="protein sequence ID" value="MFD2188705.1"/>
    <property type="molecule type" value="Genomic_DNA"/>
</dbReference>
<dbReference type="RefSeq" id="WP_378321732.1">
    <property type="nucleotide sequence ID" value="NZ_JBHUHY010000028.1"/>
</dbReference>
<evidence type="ECO:0000313" key="1">
    <source>
        <dbReference type="EMBL" id="MFD2188705.1"/>
    </source>
</evidence>
<keyword evidence="2" id="KW-1185">Reference proteome</keyword>
<comment type="caution">
    <text evidence="1">The sequence shown here is derived from an EMBL/GenBank/DDBJ whole genome shotgun (WGS) entry which is preliminary data.</text>
</comment>
<gene>
    <name evidence="1" type="ORF">ACFSJT_18020</name>
</gene>
<accession>A0ABW5B201</accession>